<keyword evidence="1" id="KW-0614">Plasmid</keyword>
<protein>
    <submittedName>
        <fullName evidence="1">Uncharacterized protein</fullName>
    </submittedName>
</protein>
<proteinExistence type="predicted"/>
<name>I0CEM6_9ACTN</name>
<reference evidence="1" key="1">
    <citation type="submission" date="2011-12" db="EMBL/GenBank/DDBJ databases">
        <title>Complete nucleotide sequence of Streptomyces circular plasmid pCQ4.</title>
        <authorList>
            <person name="Cheng Q."/>
            <person name="Tian X."/>
            <person name="Qin Z."/>
        </authorList>
    </citation>
    <scope>NUCLEOTIDE SEQUENCE</scope>
    <source>
        <strain evidence="1">W75</strain>
        <plasmid evidence="1">pCQ4</plasmid>
    </source>
</reference>
<organism evidence="1">
    <name type="scientific">Streptomyces sp. W75</name>
    <dbReference type="NCBI Taxonomy" id="1170711"/>
    <lineage>
        <taxon>Bacteria</taxon>
        <taxon>Bacillati</taxon>
        <taxon>Actinomycetota</taxon>
        <taxon>Actinomycetes</taxon>
        <taxon>Kitasatosporales</taxon>
        <taxon>Streptomycetaceae</taxon>
        <taxon>Streptomyces</taxon>
    </lineage>
</organism>
<geneLocation type="plasmid" evidence="1">
    <name>pCQ4</name>
</geneLocation>
<accession>I0CEM6</accession>
<gene>
    <name evidence="1" type="ORF">pCQ4.114</name>
</gene>
<dbReference type="EMBL" id="JQ340175">
    <property type="protein sequence ID" value="AFH75239.1"/>
    <property type="molecule type" value="Genomic_DNA"/>
</dbReference>
<evidence type="ECO:0000313" key="1">
    <source>
        <dbReference type="EMBL" id="AFH75239.1"/>
    </source>
</evidence>
<dbReference type="AlphaFoldDB" id="I0CEM6"/>
<sequence>MIAGQSVPIEPACSRRLDSVPPGRRKAFSAGLRRPHTLVWGRPRFMRRRLYLVTGRTATITVI</sequence>